<dbReference type="Pfam" id="PF00905">
    <property type="entry name" value="Transpeptidase"/>
    <property type="match status" value="1"/>
</dbReference>
<dbReference type="FunFam" id="3.40.710.10:FF:000026">
    <property type="entry name" value="Penicillin-binding protein 1"/>
    <property type="match status" value="1"/>
</dbReference>
<comment type="pathway">
    <text evidence="2">Cell wall biogenesis; peptidoglycan biosynthesis.</text>
</comment>
<feature type="transmembrane region" description="Helical" evidence="7">
    <location>
        <begin position="12"/>
        <end position="33"/>
    </location>
</feature>
<comment type="similarity">
    <text evidence="3">Belongs to the transpeptidase family.</text>
</comment>
<dbReference type="Pfam" id="PF03793">
    <property type="entry name" value="PASTA"/>
    <property type="match status" value="1"/>
</dbReference>
<evidence type="ECO:0000256" key="2">
    <source>
        <dbReference type="ARBA" id="ARBA00004752"/>
    </source>
</evidence>
<dbReference type="EMBL" id="BMHB01000001">
    <property type="protein sequence ID" value="GGI14432.1"/>
    <property type="molecule type" value="Genomic_DNA"/>
</dbReference>
<gene>
    <name evidence="9" type="primary">pbpB</name>
    <name evidence="9" type="ORF">GCM10007380_22910</name>
</gene>
<keyword evidence="5 7" id="KW-0472">Membrane</keyword>
<evidence type="ECO:0000313" key="9">
    <source>
        <dbReference type="EMBL" id="GGI14432.1"/>
    </source>
</evidence>
<dbReference type="Gene3D" id="3.30.70.2110">
    <property type="match status" value="1"/>
</dbReference>
<dbReference type="Gene3D" id="3.90.1310.10">
    <property type="entry name" value="Penicillin-binding protein 2a (Domain 2)"/>
    <property type="match status" value="1"/>
</dbReference>
<dbReference type="OrthoDB" id="9804124at2"/>
<evidence type="ECO:0000256" key="1">
    <source>
        <dbReference type="ARBA" id="ARBA00004370"/>
    </source>
</evidence>
<name>A0A8J3APB7_9BACI</name>
<dbReference type="CDD" id="cd06575">
    <property type="entry name" value="PASTA_Pbp2x-like_2"/>
    <property type="match status" value="1"/>
</dbReference>
<evidence type="ECO:0000313" key="10">
    <source>
        <dbReference type="Proteomes" id="UP000626244"/>
    </source>
</evidence>
<evidence type="ECO:0000256" key="5">
    <source>
        <dbReference type="ARBA" id="ARBA00023136"/>
    </source>
</evidence>
<dbReference type="PANTHER" id="PTHR30627:SF26">
    <property type="entry name" value="PENICILLIN-BINDING PROTEIN 2B"/>
    <property type="match status" value="1"/>
</dbReference>
<evidence type="ECO:0000256" key="7">
    <source>
        <dbReference type="SAM" id="Phobius"/>
    </source>
</evidence>
<dbReference type="InterPro" id="IPR005543">
    <property type="entry name" value="PASTA_dom"/>
</dbReference>
<dbReference type="SUPFAM" id="SSF54184">
    <property type="entry name" value="Penicillin-binding protein 2x (pbp-2x), c-terminal domain"/>
    <property type="match status" value="2"/>
</dbReference>
<comment type="subcellular location">
    <subcellularLocation>
        <location evidence="1">Membrane</location>
    </subcellularLocation>
</comment>
<sequence length="730" mass="80634">MSKKKNKYTNLGIRWFFLVTLAFFISLIVRISYLQLADTVEGRNLKAFADENYNTSQKIPAKRGTIYDANGVPLAEEVTSYTVSAVLDPSASKNSKIKRHVVDKEKTAKQLSVILDVDESELLSMLGKPKYQVELGPGGRNISQSKKEKIEKLQLPGIVFTPSQKRYYPNGVFASHTLGYTATNDNGDLVGEMGLEKSLNDELNEEDGKKSFLRDRKGNILPYENEKVDPPHNGNDIYLTIDTKIQSLLEDAMTRVDKEYEPEKIMAIVSDPKTGKIVAMGNRPSFDPNINDITNYTNDPVSYAFEAGSTMKIFTLGASMNEGVYNGHEYFQSGRYKVPGGGTVHDVNRNGWGSITFDEGIQRSSNVGISILLNEKLGPERFLQYYKNYGFTQKTGINLPGESSGRLVYKYPLEKTTTAFGQGSTVTAIQIIQAASAIANNGRMMKPYIIDKIVDHDTSKTVKDYDSEVAGNPITAETAKNERKLLETVVTSPNGTGHNYAIKGYTVAGKTGTAQVVDEHGKYIKGHGENLFSFIGMAPANDPELVVYVAVLRPKLKETELGSDPVSEIFRSVTKGALEYMKVEPAENADINELVDKDSIEIPDLEGLSVNEAKSLATSLGLKPISLGSGDEVIGQTITSKTQVVRGTKIYLRTNGKNKMPSVIGWSKVDVNRLSELFNLKLTIKGSGYITSQSIKKNAELRDRDFLSVELNKPQEKVEKDKQVKVEIQE</sequence>
<dbReference type="InterPro" id="IPR036138">
    <property type="entry name" value="PBP_dimer_sf"/>
</dbReference>
<dbReference type="GO" id="GO:0008658">
    <property type="term" value="F:penicillin binding"/>
    <property type="evidence" value="ECO:0007669"/>
    <property type="project" value="InterPro"/>
</dbReference>
<dbReference type="GO" id="GO:0071555">
    <property type="term" value="P:cell wall organization"/>
    <property type="evidence" value="ECO:0007669"/>
    <property type="project" value="TreeGrafter"/>
</dbReference>
<dbReference type="AlphaFoldDB" id="A0A8J3APB7"/>
<feature type="domain" description="PASTA" evidence="8">
    <location>
        <begin position="596"/>
        <end position="656"/>
    </location>
</feature>
<dbReference type="InterPro" id="IPR005311">
    <property type="entry name" value="PBP_dimer"/>
</dbReference>
<dbReference type="Gene3D" id="3.40.710.10">
    <property type="entry name" value="DD-peptidase/beta-lactamase superfamily"/>
    <property type="match status" value="1"/>
</dbReference>
<dbReference type="InterPro" id="IPR050515">
    <property type="entry name" value="Beta-lactam/transpept"/>
</dbReference>
<dbReference type="SUPFAM" id="SSF56601">
    <property type="entry name" value="beta-lactamase/transpeptidase-like"/>
    <property type="match status" value="1"/>
</dbReference>
<dbReference type="SMART" id="SM00740">
    <property type="entry name" value="PASTA"/>
    <property type="match status" value="2"/>
</dbReference>
<dbReference type="Proteomes" id="UP000626244">
    <property type="component" value="Unassembled WGS sequence"/>
</dbReference>
<keyword evidence="7" id="KW-0812">Transmembrane</keyword>
<reference evidence="10" key="1">
    <citation type="journal article" date="2019" name="Int. J. Syst. Evol. Microbiol.">
        <title>The Global Catalogue of Microorganisms (GCM) 10K type strain sequencing project: providing services to taxonomists for standard genome sequencing and annotation.</title>
        <authorList>
            <consortium name="The Broad Institute Genomics Platform"/>
            <consortium name="The Broad Institute Genome Sequencing Center for Infectious Disease"/>
            <person name="Wu L."/>
            <person name="Ma J."/>
        </authorList>
    </citation>
    <scope>NUCLEOTIDE SEQUENCE [LARGE SCALE GENOMIC DNA]</scope>
    <source>
        <strain evidence="10">CGMCC 1.14993</strain>
    </source>
</reference>
<dbReference type="Gene3D" id="2.20.70.70">
    <property type="match status" value="1"/>
</dbReference>
<evidence type="ECO:0000256" key="3">
    <source>
        <dbReference type="ARBA" id="ARBA00007171"/>
    </source>
</evidence>
<dbReference type="UniPathway" id="UPA00219"/>
<comment type="caution">
    <text evidence="9">The sequence shown here is derived from an EMBL/GenBank/DDBJ whole genome shotgun (WGS) entry which is preliminary data.</text>
</comment>
<organism evidence="9 10">
    <name type="scientific">Gottfriedia solisilvae</name>
    <dbReference type="NCBI Taxonomy" id="1516104"/>
    <lineage>
        <taxon>Bacteria</taxon>
        <taxon>Bacillati</taxon>
        <taxon>Bacillota</taxon>
        <taxon>Bacilli</taxon>
        <taxon>Bacillales</taxon>
        <taxon>Bacillaceae</taxon>
        <taxon>Gottfriedia</taxon>
    </lineage>
</organism>
<dbReference type="PROSITE" id="PS51178">
    <property type="entry name" value="PASTA"/>
    <property type="match status" value="1"/>
</dbReference>
<dbReference type="InterPro" id="IPR001460">
    <property type="entry name" value="PCN-bd_Tpept"/>
</dbReference>
<dbReference type="RefSeq" id="WP_088000245.1">
    <property type="nucleotide sequence ID" value="NZ_BMHB01000001.1"/>
</dbReference>
<protein>
    <recommendedName>
        <fullName evidence="4">serine-type D-Ala-D-Ala carboxypeptidase</fullName>
        <ecNumber evidence="4">3.4.16.4</ecNumber>
    </recommendedName>
</protein>
<evidence type="ECO:0000256" key="4">
    <source>
        <dbReference type="ARBA" id="ARBA00012448"/>
    </source>
</evidence>
<dbReference type="PANTHER" id="PTHR30627">
    <property type="entry name" value="PEPTIDOGLYCAN D,D-TRANSPEPTIDASE"/>
    <property type="match status" value="1"/>
</dbReference>
<dbReference type="SUPFAM" id="SSF56519">
    <property type="entry name" value="Penicillin binding protein dimerisation domain"/>
    <property type="match status" value="1"/>
</dbReference>
<proteinExistence type="inferred from homology"/>
<keyword evidence="10" id="KW-1185">Reference proteome</keyword>
<evidence type="ECO:0000256" key="6">
    <source>
        <dbReference type="ARBA" id="ARBA00034000"/>
    </source>
</evidence>
<dbReference type="InterPro" id="IPR012338">
    <property type="entry name" value="Beta-lactam/transpept-like"/>
</dbReference>
<keyword evidence="7" id="KW-1133">Transmembrane helix</keyword>
<dbReference type="GO" id="GO:0005886">
    <property type="term" value="C:plasma membrane"/>
    <property type="evidence" value="ECO:0007669"/>
    <property type="project" value="TreeGrafter"/>
</dbReference>
<comment type="catalytic activity">
    <reaction evidence="6">
        <text>Preferential cleavage: (Ac)2-L-Lys-D-Ala-|-D-Ala. Also transpeptidation of peptidyl-alanyl moieties that are N-acyl substituents of D-alanine.</text>
        <dbReference type="EC" id="3.4.16.4"/>
    </reaction>
</comment>
<dbReference type="GO" id="GO:0009002">
    <property type="term" value="F:serine-type D-Ala-D-Ala carboxypeptidase activity"/>
    <property type="evidence" value="ECO:0007669"/>
    <property type="project" value="UniProtKB-EC"/>
</dbReference>
<dbReference type="EC" id="3.4.16.4" evidence="4"/>
<accession>A0A8J3APB7</accession>
<dbReference type="CDD" id="cd06576">
    <property type="entry name" value="PASTA_Pbp2x-like_1"/>
    <property type="match status" value="1"/>
</dbReference>
<evidence type="ECO:0000259" key="8">
    <source>
        <dbReference type="PROSITE" id="PS51178"/>
    </source>
</evidence>
<dbReference type="GO" id="GO:0009252">
    <property type="term" value="P:peptidoglycan biosynthetic process"/>
    <property type="evidence" value="ECO:0007669"/>
    <property type="project" value="UniProtKB-UniPathway"/>
</dbReference>
<dbReference type="Pfam" id="PF03717">
    <property type="entry name" value="PBP_dimer"/>
    <property type="match status" value="1"/>
</dbReference>